<organism evidence="2 3">
    <name type="scientific">Aspergillus ellipticus CBS 707.79</name>
    <dbReference type="NCBI Taxonomy" id="1448320"/>
    <lineage>
        <taxon>Eukaryota</taxon>
        <taxon>Fungi</taxon>
        <taxon>Dikarya</taxon>
        <taxon>Ascomycota</taxon>
        <taxon>Pezizomycotina</taxon>
        <taxon>Eurotiomycetes</taxon>
        <taxon>Eurotiomycetidae</taxon>
        <taxon>Eurotiales</taxon>
        <taxon>Aspergillaceae</taxon>
        <taxon>Aspergillus</taxon>
        <taxon>Aspergillus subgen. Circumdati</taxon>
    </lineage>
</organism>
<dbReference type="Proteomes" id="UP000247810">
    <property type="component" value="Unassembled WGS sequence"/>
</dbReference>
<dbReference type="AlphaFoldDB" id="A0A319F0T7"/>
<dbReference type="OrthoDB" id="4507588at2759"/>
<evidence type="ECO:0000313" key="3">
    <source>
        <dbReference type="Proteomes" id="UP000247810"/>
    </source>
</evidence>
<keyword evidence="1" id="KW-1133">Transmembrane helix</keyword>
<evidence type="ECO:0000313" key="2">
    <source>
        <dbReference type="EMBL" id="PYH98102.1"/>
    </source>
</evidence>
<keyword evidence="1" id="KW-0472">Membrane</keyword>
<evidence type="ECO:0008006" key="4">
    <source>
        <dbReference type="Google" id="ProtNLM"/>
    </source>
</evidence>
<keyword evidence="1" id="KW-0812">Transmembrane</keyword>
<sequence>MAPRSHNSTDSFYYSNYWSLSGSKCSQNAAFSSESSRVEVTFHALYLIVFVALIYYTSFRTFKKKAVPIHLWLLFATSLLFMIIAMILSIIMTTLTECAVLSISAGSHGLIPVDWLVSLAKYILFALILLPICRRLHHQAKATSTFILIAHSITLTVLGILLLCAVALETKLVDELYGTSWEWGIFDLQRHERGLRTTFYVFEVVAMLMAAGWMVLALLRAPHLRKGVCSAFLFPSSLIFGFGLDVANRNRPSASP</sequence>
<name>A0A319F0T7_9EURO</name>
<feature type="transmembrane region" description="Helical" evidence="1">
    <location>
        <begin position="199"/>
        <end position="219"/>
    </location>
</feature>
<keyword evidence="3" id="KW-1185">Reference proteome</keyword>
<feature type="transmembrane region" description="Helical" evidence="1">
    <location>
        <begin position="115"/>
        <end position="133"/>
    </location>
</feature>
<reference evidence="2 3" key="1">
    <citation type="submission" date="2018-02" db="EMBL/GenBank/DDBJ databases">
        <title>The genomes of Aspergillus section Nigri reveals drivers in fungal speciation.</title>
        <authorList>
            <consortium name="DOE Joint Genome Institute"/>
            <person name="Vesth T.C."/>
            <person name="Nybo J."/>
            <person name="Theobald S."/>
            <person name="Brandl J."/>
            <person name="Frisvad J.C."/>
            <person name="Nielsen K.F."/>
            <person name="Lyhne E.K."/>
            <person name="Kogle M.E."/>
            <person name="Kuo A."/>
            <person name="Riley R."/>
            <person name="Clum A."/>
            <person name="Nolan M."/>
            <person name="Lipzen A."/>
            <person name="Salamov A."/>
            <person name="Henrissat B."/>
            <person name="Wiebenga A."/>
            <person name="De vries R.P."/>
            <person name="Grigoriev I.V."/>
            <person name="Mortensen U.H."/>
            <person name="Andersen M.R."/>
            <person name="Baker S.E."/>
        </authorList>
    </citation>
    <scope>NUCLEOTIDE SEQUENCE [LARGE SCALE GENOMIC DNA]</scope>
    <source>
        <strain evidence="2 3">CBS 707.79</strain>
    </source>
</reference>
<proteinExistence type="predicted"/>
<accession>A0A319F0T7</accession>
<dbReference type="EMBL" id="KZ825815">
    <property type="protein sequence ID" value="PYH98102.1"/>
    <property type="molecule type" value="Genomic_DNA"/>
</dbReference>
<feature type="transmembrane region" description="Helical" evidence="1">
    <location>
        <begin position="40"/>
        <end position="59"/>
    </location>
</feature>
<evidence type="ECO:0000256" key="1">
    <source>
        <dbReference type="SAM" id="Phobius"/>
    </source>
</evidence>
<feature type="transmembrane region" description="Helical" evidence="1">
    <location>
        <begin position="145"/>
        <end position="168"/>
    </location>
</feature>
<gene>
    <name evidence="2" type="ORF">BO71DRAFT_395577</name>
</gene>
<dbReference type="VEuPathDB" id="FungiDB:BO71DRAFT_395577"/>
<feature type="transmembrane region" description="Helical" evidence="1">
    <location>
        <begin position="71"/>
        <end position="95"/>
    </location>
</feature>
<protein>
    <recommendedName>
        <fullName evidence="4">Integral membrane protein</fullName>
    </recommendedName>
</protein>